<evidence type="ECO:0000256" key="1">
    <source>
        <dbReference type="ARBA" id="ARBA00001974"/>
    </source>
</evidence>
<proteinExistence type="predicted"/>
<dbReference type="NCBIfam" id="NF005511">
    <property type="entry name" value="PRK07121.1-4"/>
    <property type="match status" value="1"/>
</dbReference>
<evidence type="ECO:0000259" key="5">
    <source>
        <dbReference type="Pfam" id="PF00890"/>
    </source>
</evidence>
<dbReference type="PANTHER" id="PTHR43400">
    <property type="entry name" value="FUMARATE REDUCTASE"/>
    <property type="match status" value="1"/>
</dbReference>
<dbReference type="Gene3D" id="3.90.700.10">
    <property type="entry name" value="Succinate dehydrogenase/fumarate reductase flavoprotein, catalytic domain"/>
    <property type="match status" value="1"/>
</dbReference>
<dbReference type="Gene3D" id="3.50.50.60">
    <property type="entry name" value="FAD/NAD(P)-binding domain"/>
    <property type="match status" value="2"/>
</dbReference>
<keyword evidence="7" id="KW-1185">Reference proteome</keyword>
<keyword evidence="2" id="KW-0285">Flavoprotein</keyword>
<comment type="caution">
    <text evidence="6">The sequence shown here is derived from an EMBL/GenBank/DDBJ whole genome shotgun (WGS) entry which is preliminary data.</text>
</comment>
<dbReference type="GO" id="GO:0008202">
    <property type="term" value="P:steroid metabolic process"/>
    <property type="evidence" value="ECO:0007669"/>
    <property type="project" value="UniProtKB-ARBA"/>
</dbReference>
<reference evidence="7" key="1">
    <citation type="submission" date="2018-05" db="EMBL/GenBank/DDBJ databases">
        <title>Zavarzinia sp. HR-AS.</title>
        <authorList>
            <person name="Lee Y."/>
            <person name="Jeon C.O."/>
        </authorList>
    </citation>
    <scope>NUCLEOTIDE SEQUENCE [LARGE SCALE GENOMIC DNA]</scope>
    <source>
        <strain evidence="7">DSM 1231</strain>
    </source>
</reference>
<dbReference type="InterPro" id="IPR003953">
    <property type="entry name" value="FAD-dep_OxRdtase_2_FAD-bd"/>
</dbReference>
<gene>
    <name evidence="6" type="ORF">DKG75_09630</name>
</gene>
<dbReference type="AlphaFoldDB" id="A0A317E7J2"/>
<protein>
    <submittedName>
        <fullName evidence="6">FAD-binding protein</fullName>
    </submittedName>
</protein>
<dbReference type="InterPro" id="IPR027477">
    <property type="entry name" value="Succ_DH/fumarate_Rdtase_cat_sf"/>
</dbReference>
<evidence type="ECO:0000256" key="4">
    <source>
        <dbReference type="ARBA" id="ARBA00023002"/>
    </source>
</evidence>
<organism evidence="6 7">
    <name type="scientific">Zavarzinia compransoris</name>
    <dbReference type="NCBI Taxonomy" id="1264899"/>
    <lineage>
        <taxon>Bacteria</taxon>
        <taxon>Pseudomonadati</taxon>
        <taxon>Pseudomonadota</taxon>
        <taxon>Alphaproteobacteria</taxon>
        <taxon>Rhodospirillales</taxon>
        <taxon>Zavarziniaceae</taxon>
        <taxon>Zavarzinia</taxon>
    </lineage>
</organism>
<dbReference type="InterPro" id="IPR036188">
    <property type="entry name" value="FAD/NAD-bd_sf"/>
</dbReference>
<feature type="domain" description="FAD-dependent oxidoreductase 2 FAD-binding" evidence="5">
    <location>
        <begin position="40"/>
        <end position="530"/>
    </location>
</feature>
<dbReference type="OrthoDB" id="3178130at2"/>
<sequence length="571" mass="59317">MPKGDGAVMGLSGLAADQSPGCAALDAAVAAPVAFDLECDLLVVGFGAAGAAAALEAAAGGLDVLLVDRFAGGGASWLSGGIVYAGGGTRHQRTAGRSDSAEAMADYLAREVGDAVSPETVRRYAAQSAGMIDWLEAHGAAFDAAEAPHETSYPSRDHYLYFSGNEMVPANRDAIPPAPRGHRAKGKWLSGRAMMEGIMARVRRTEGIRIRTEAAIGRLIVDGDGTVAGAELRCMPERGLATWAHRRLERLARVMVLQVAGVSARIAPLLAALERRHARAVTVRARHGVVLATGGFIKNRAMVARHAPGFMKGFPLGSTGCDGSGIRLGLGLGGRLDKADKISAWRFINPPHAFAQGVVVDGEGRRLTNEEQYGARLGDAMMRRAGGRAYVVIDEALRRAALKEIASGAMWGFQSFPARVLMFRAKRAATLDGLAAKLGMAPAVLRETIAANNAAVRGEAADPVGKSDEMRGAVAAGPFFALDISVDNPAFPLPVLTLGGLAVDEATGAVLRDAGGTIPGLYAVGRAARGLPSNFYVSGLSLGDCIWSGRRTAAAIAAGRLKDRQSATSGP</sequence>
<evidence type="ECO:0000313" key="6">
    <source>
        <dbReference type="EMBL" id="PWR22216.1"/>
    </source>
</evidence>
<dbReference type="SUPFAM" id="SSF56425">
    <property type="entry name" value="Succinate dehydrogenase/fumarate reductase flavoprotein, catalytic domain"/>
    <property type="match status" value="1"/>
</dbReference>
<dbReference type="EMBL" id="QGLF01000002">
    <property type="protein sequence ID" value="PWR22216.1"/>
    <property type="molecule type" value="Genomic_DNA"/>
</dbReference>
<keyword evidence="3" id="KW-0274">FAD</keyword>
<keyword evidence="4" id="KW-0560">Oxidoreductase</keyword>
<evidence type="ECO:0000313" key="7">
    <source>
        <dbReference type="Proteomes" id="UP000246077"/>
    </source>
</evidence>
<name>A0A317E7J2_9PROT</name>
<dbReference type="PANTHER" id="PTHR43400:SF10">
    <property type="entry name" value="3-OXOSTEROID 1-DEHYDROGENASE"/>
    <property type="match status" value="1"/>
</dbReference>
<evidence type="ECO:0000256" key="2">
    <source>
        <dbReference type="ARBA" id="ARBA00022630"/>
    </source>
</evidence>
<dbReference type="GO" id="GO:0016491">
    <property type="term" value="F:oxidoreductase activity"/>
    <property type="evidence" value="ECO:0007669"/>
    <property type="project" value="UniProtKB-KW"/>
</dbReference>
<evidence type="ECO:0000256" key="3">
    <source>
        <dbReference type="ARBA" id="ARBA00022827"/>
    </source>
</evidence>
<dbReference type="Pfam" id="PF00890">
    <property type="entry name" value="FAD_binding_2"/>
    <property type="match status" value="1"/>
</dbReference>
<dbReference type="SUPFAM" id="SSF51905">
    <property type="entry name" value="FAD/NAD(P)-binding domain"/>
    <property type="match status" value="1"/>
</dbReference>
<dbReference type="Proteomes" id="UP000246077">
    <property type="component" value="Unassembled WGS sequence"/>
</dbReference>
<dbReference type="InterPro" id="IPR050315">
    <property type="entry name" value="FAD-oxidoreductase_2"/>
</dbReference>
<accession>A0A317E7J2</accession>
<comment type="cofactor">
    <cofactor evidence="1">
        <name>FAD</name>
        <dbReference type="ChEBI" id="CHEBI:57692"/>
    </cofactor>
</comment>